<accession>A0A0F3NP28</accession>
<sequence length="40" mass="4925">MNFIIKNYDKYTNTTDLKLTLMFYIKYIIHIIIVLTRKDL</sequence>
<keyword evidence="3" id="KW-1185">Reference proteome</keyword>
<proteinExistence type="predicted"/>
<feature type="transmembrane region" description="Helical" evidence="1">
    <location>
        <begin position="17"/>
        <end position="36"/>
    </location>
</feature>
<evidence type="ECO:0000256" key="1">
    <source>
        <dbReference type="SAM" id="Phobius"/>
    </source>
</evidence>
<keyword evidence="1" id="KW-0472">Membrane</keyword>
<dbReference type="AlphaFoldDB" id="A0A0F3NP28"/>
<keyword evidence="1" id="KW-1133">Transmembrane helix</keyword>
<name>A0A0F3NP28_9RICK</name>
<reference evidence="2 3" key="1">
    <citation type="submission" date="2015-02" db="EMBL/GenBank/DDBJ databases">
        <title>Genome Sequencing of Rickettsiales.</title>
        <authorList>
            <person name="Daugherty S.C."/>
            <person name="Su Q."/>
            <person name="Abolude K."/>
            <person name="Beier-Sexton M."/>
            <person name="Carlyon J.A."/>
            <person name="Carter R."/>
            <person name="Day N.P."/>
            <person name="Dumler S.J."/>
            <person name="Dyachenko V."/>
            <person name="Godinez A."/>
            <person name="Kurtti T.J."/>
            <person name="Lichay M."/>
            <person name="Mullins K.E."/>
            <person name="Ott S."/>
            <person name="Pappas-Brown V."/>
            <person name="Paris D.H."/>
            <person name="Patel P."/>
            <person name="Richards A.L."/>
            <person name="Sadzewicz L."/>
            <person name="Sears K."/>
            <person name="Seidman D."/>
            <person name="Sengamalay N."/>
            <person name="Stenos J."/>
            <person name="Tallon L.J."/>
            <person name="Vincent G."/>
            <person name="Fraser C.M."/>
            <person name="Munderloh U."/>
            <person name="Dunning-Hotopp J.C."/>
        </authorList>
    </citation>
    <scope>NUCLEOTIDE SEQUENCE [LARGE SCALE GENOMIC DNA]</scope>
    <source>
        <strain evidence="2 3">RAC413</strain>
    </source>
</reference>
<gene>
    <name evidence="2" type="ORF">NLO413_0850</name>
</gene>
<keyword evidence="1" id="KW-0812">Transmembrane</keyword>
<protein>
    <submittedName>
        <fullName evidence="2">Uncharacterized protein</fullName>
    </submittedName>
</protein>
<dbReference type="Proteomes" id="UP000033562">
    <property type="component" value="Unassembled WGS sequence"/>
</dbReference>
<dbReference type="EMBL" id="LANX01000001">
    <property type="protein sequence ID" value="KJV69457.1"/>
    <property type="molecule type" value="Genomic_DNA"/>
</dbReference>
<comment type="caution">
    <text evidence="2">The sequence shown here is derived from an EMBL/GenBank/DDBJ whole genome shotgun (WGS) entry which is preliminary data.</text>
</comment>
<evidence type="ECO:0000313" key="3">
    <source>
        <dbReference type="Proteomes" id="UP000033562"/>
    </source>
</evidence>
<dbReference type="STRING" id="1359163.NLO413_0850"/>
<organism evidence="2 3">
    <name type="scientific">Candidatus Neoehrlichia procyonis str. RAC413</name>
    <dbReference type="NCBI Taxonomy" id="1359163"/>
    <lineage>
        <taxon>Bacteria</taxon>
        <taxon>Pseudomonadati</taxon>
        <taxon>Pseudomonadota</taxon>
        <taxon>Alphaproteobacteria</taxon>
        <taxon>Rickettsiales</taxon>
        <taxon>Anaplasmataceae</taxon>
        <taxon>Candidatus Neoehrlichia</taxon>
    </lineage>
</organism>
<evidence type="ECO:0000313" key="2">
    <source>
        <dbReference type="EMBL" id="KJV69457.1"/>
    </source>
</evidence>